<dbReference type="PROSITE" id="PS50888">
    <property type="entry name" value="BHLH"/>
    <property type="match status" value="1"/>
</dbReference>
<protein>
    <recommendedName>
        <fullName evidence="1">BHLH domain-containing protein</fullName>
    </recommendedName>
</protein>
<organism evidence="2 3">
    <name type="scientific">Rozella allomycis (strain CSF55)</name>
    <dbReference type="NCBI Taxonomy" id="988480"/>
    <lineage>
        <taxon>Eukaryota</taxon>
        <taxon>Fungi</taxon>
        <taxon>Fungi incertae sedis</taxon>
        <taxon>Cryptomycota</taxon>
        <taxon>Cryptomycota incertae sedis</taxon>
        <taxon>Rozella</taxon>
    </lineage>
</organism>
<reference evidence="3" key="1">
    <citation type="journal article" date="2018" name="Nat. Microbiol.">
        <title>Leveraging single-cell genomics to expand the fungal tree of life.</title>
        <authorList>
            <person name="Ahrendt S.R."/>
            <person name="Quandt C.A."/>
            <person name="Ciobanu D."/>
            <person name="Clum A."/>
            <person name="Salamov A."/>
            <person name="Andreopoulos B."/>
            <person name="Cheng J.F."/>
            <person name="Woyke T."/>
            <person name="Pelin A."/>
            <person name="Henrissat B."/>
            <person name="Reynolds N.K."/>
            <person name="Benny G.L."/>
            <person name="Smith M.E."/>
            <person name="James T.Y."/>
            <person name="Grigoriev I.V."/>
        </authorList>
    </citation>
    <scope>NUCLEOTIDE SEQUENCE [LARGE SCALE GENOMIC DNA]</scope>
    <source>
        <strain evidence="3">CSF55</strain>
    </source>
</reference>
<name>A0A4P9YIY2_ROZAC</name>
<dbReference type="InterPro" id="IPR036638">
    <property type="entry name" value="HLH_DNA-bd_sf"/>
</dbReference>
<dbReference type="AlphaFoldDB" id="A0A4P9YIY2"/>
<evidence type="ECO:0000313" key="3">
    <source>
        <dbReference type="Proteomes" id="UP000281549"/>
    </source>
</evidence>
<dbReference type="InterPro" id="IPR011598">
    <property type="entry name" value="bHLH_dom"/>
</dbReference>
<proteinExistence type="predicted"/>
<dbReference type="Gene3D" id="4.10.280.10">
    <property type="entry name" value="Helix-loop-helix DNA-binding domain"/>
    <property type="match status" value="1"/>
</dbReference>
<dbReference type="GO" id="GO:0046983">
    <property type="term" value="F:protein dimerization activity"/>
    <property type="evidence" value="ECO:0007669"/>
    <property type="project" value="InterPro"/>
</dbReference>
<sequence>MITDFHSQDYFDNFFLNEASIKPTKEIVPLDDLASLKLLDKKEYRRRVHVRSENKRRTQINQANMALRQILGLDHKLSRDQVLENAAMYIQNIVQEITISSIDKLAPFPIVIITGAACLYCVEYVANIAFYDPHCSLRGDSRGNYGKLSMAEIDIAAEQVALTRQGGYESV</sequence>
<dbReference type="Pfam" id="PF00010">
    <property type="entry name" value="HLH"/>
    <property type="match status" value="1"/>
</dbReference>
<accession>A0A4P9YIY2</accession>
<dbReference type="SUPFAM" id="SSF47459">
    <property type="entry name" value="HLH, helix-loop-helix DNA-binding domain"/>
    <property type="match status" value="1"/>
</dbReference>
<evidence type="ECO:0000313" key="2">
    <source>
        <dbReference type="EMBL" id="RKP19526.1"/>
    </source>
</evidence>
<dbReference type="EMBL" id="ML005208">
    <property type="protein sequence ID" value="RKP19526.1"/>
    <property type="molecule type" value="Genomic_DNA"/>
</dbReference>
<dbReference type="Proteomes" id="UP000281549">
    <property type="component" value="Unassembled WGS sequence"/>
</dbReference>
<feature type="domain" description="BHLH" evidence="1">
    <location>
        <begin position="44"/>
        <end position="93"/>
    </location>
</feature>
<gene>
    <name evidence="2" type="ORF">ROZALSC1DRAFT_28885</name>
</gene>
<evidence type="ECO:0000259" key="1">
    <source>
        <dbReference type="PROSITE" id="PS50888"/>
    </source>
</evidence>